<evidence type="ECO:0000256" key="1">
    <source>
        <dbReference type="ARBA" id="ARBA00004141"/>
    </source>
</evidence>
<feature type="transmembrane region" description="Helical" evidence="5">
    <location>
        <begin position="146"/>
        <end position="166"/>
    </location>
</feature>
<evidence type="ECO:0000256" key="5">
    <source>
        <dbReference type="SAM" id="Phobius"/>
    </source>
</evidence>
<dbReference type="InParanoid" id="Q7NFI8"/>
<evidence type="ECO:0000256" key="3">
    <source>
        <dbReference type="ARBA" id="ARBA00022989"/>
    </source>
</evidence>
<dbReference type="EMBL" id="BA000045">
    <property type="protein sequence ID" value="BAC91478.1"/>
    <property type="molecule type" value="Genomic_DNA"/>
</dbReference>
<feature type="transmembrane region" description="Helical" evidence="5">
    <location>
        <begin position="173"/>
        <end position="190"/>
    </location>
</feature>
<dbReference type="RefSeq" id="WP_011143526.1">
    <property type="nucleotide sequence ID" value="NC_005125.1"/>
</dbReference>
<proteinExistence type="predicted"/>
<organism evidence="6 7">
    <name type="scientific">Gloeobacter violaceus (strain ATCC 29082 / PCC 7421)</name>
    <dbReference type="NCBI Taxonomy" id="251221"/>
    <lineage>
        <taxon>Bacteria</taxon>
        <taxon>Bacillati</taxon>
        <taxon>Cyanobacteriota</taxon>
        <taxon>Cyanophyceae</taxon>
        <taxon>Gloeobacterales</taxon>
        <taxon>Gloeobacteraceae</taxon>
        <taxon>Gloeobacter</taxon>
    </lineage>
</organism>
<dbReference type="Proteomes" id="UP000000557">
    <property type="component" value="Chromosome"/>
</dbReference>
<dbReference type="PhylomeDB" id="Q7NFI8"/>
<dbReference type="InterPro" id="IPR000537">
    <property type="entry name" value="UbiA_prenyltransferase"/>
</dbReference>
<dbReference type="EnsemblBacteria" id="BAC91478">
    <property type="protein sequence ID" value="BAC91478"/>
    <property type="gene ID" value="BAC91478"/>
</dbReference>
<keyword evidence="2 5" id="KW-0812">Transmembrane</keyword>
<feature type="transmembrane region" description="Helical" evidence="5">
    <location>
        <begin position="99"/>
        <end position="126"/>
    </location>
</feature>
<name>Q7NFI8_GLOVI</name>
<gene>
    <name evidence="6" type="ordered locus">gll3537</name>
</gene>
<evidence type="ECO:0000256" key="2">
    <source>
        <dbReference type="ARBA" id="ARBA00022692"/>
    </source>
</evidence>
<dbReference type="STRING" id="251221.gene:10761050"/>
<keyword evidence="4 5" id="KW-0472">Membrane</keyword>
<dbReference type="GO" id="GO:0016020">
    <property type="term" value="C:membrane"/>
    <property type="evidence" value="ECO:0007669"/>
    <property type="project" value="UniProtKB-SubCell"/>
</dbReference>
<keyword evidence="3 5" id="KW-1133">Transmembrane helix</keyword>
<reference evidence="6 7" key="2">
    <citation type="journal article" date="2003" name="DNA Res.">
        <title>Complete genome structure of Gloeobacter violaceus PCC 7421, a cyanobacterium that lacks thylakoids (supplement).</title>
        <authorList>
            <person name="Nakamura Y."/>
            <person name="Kaneko T."/>
            <person name="Sato S."/>
            <person name="Mimuro M."/>
            <person name="Miyashita H."/>
            <person name="Tsuchiya T."/>
            <person name="Sasamoto S."/>
            <person name="Watanabe A."/>
            <person name="Kawashima K."/>
            <person name="Kishida Y."/>
            <person name="Kiyokawa C."/>
            <person name="Kohara M."/>
            <person name="Matsumoto M."/>
            <person name="Matsuno A."/>
            <person name="Nakazaki N."/>
            <person name="Shimpo S."/>
            <person name="Takeuchi C."/>
            <person name="Yamada M."/>
            <person name="Tabata S."/>
        </authorList>
    </citation>
    <scope>NUCLEOTIDE SEQUENCE [LARGE SCALE GENOMIC DNA]</scope>
    <source>
        <strain evidence="7">ATCC 29082 / PCC 7421</strain>
    </source>
</reference>
<evidence type="ECO:0000313" key="6">
    <source>
        <dbReference type="EMBL" id="BAC91478.1"/>
    </source>
</evidence>
<dbReference type="KEGG" id="gvi:gll3537"/>
<dbReference type="OrthoDB" id="427839at2"/>
<accession>Q7NFI8</accession>
<dbReference type="PATRIC" id="fig|251221.4.peg.3570"/>
<dbReference type="HOGENOM" id="CLU_081813_0_0_3"/>
<dbReference type="Pfam" id="PF01040">
    <property type="entry name" value="UbiA"/>
    <property type="match status" value="1"/>
</dbReference>
<sequence>MKRFLAPLGGVVGILERWLLYPNVVLALTAVLWSACTQKLLNIPQDPAVLALVFALTLVTYNRDRLADADSPADRSNTAERTRWVDRHRKSLARFTGGAALVAAMLLCLRPMALAPIGAGIGFALVYSSRVLPGGRAVRQLPVTKVPYVALLWAVLTVAVPAAAAGTAWNGRAALVGSLIFFAAAALVNLNDLRDLRGDRIAGTLTLPVLLGDGPARLFSAISGSLVGLCAVLLEQPGLGLLGLYIALLALSYRVEDDRLFRWLIEGIGVPTWLAVFWLG</sequence>
<dbReference type="AlphaFoldDB" id="Q7NFI8"/>
<protein>
    <submittedName>
        <fullName evidence="6">Gll3537 protein</fullName>
    </submittedName>
</protein>
<dbReference type="eggNOG" id="COG1575">
    <property type="taxonomic scope" value="Bacteria"/>
</dbReference>
<dbReference type="GO" id="GO:0016765">
    <property type="term" value="F:transferase activity, transferring alkyl or aryl (other than methyl) groups"/>
    <property type="evidence" value="ECO:0007669"/>
    <property type="project" value="InterPro"/>
</dbReference>
<comment type="subcellular location">
    <subcellularLocation>
        <location evidence="1">Membrane</location>
        <topology evidence="1">Multi-pass membrane protein</topology>
    </subcellularLocation>
</comment>
<keyword evidence="7" id="KW-1185">Reference proteome</keyword>
<evidence type="ECO:0000256" key="4">
    <source>
        <dbReference type="ARBA" id="ARBA00023136"/>
    </source>
</evidence>
<reference evidence="6 7" key="1">
    <citation type="journal article" date="2003" name="DNA Res.">
        <title>Complete genome structure of Gloeobacter violaceus PCC 7421, a cyanobacterium that lacks thylakoids.</title>
        <authorList>
            <person name="Nakamura Y."/>
            <person name="Kaneko T."/>
            <person name="Sato S."/>
            <person name="Mimuro M."/>
            <person name="Miyashita H."/>
            <person name="Tsuchiya T."/>
            <person name="Sasamoto S."/>
            <person name="Watanabe A."/>
            <person name="Kawashima K."/>
            <person name="Kishida Y."/>
            <person name="Kiyokawa C."/>
            <person name="Kohara M."/>
            <person name="Matsumoto M."/>
            <person name="Matsuno A."/>
            <person name="Nakazaki N."/>
            <person name="Shimpo S."/>
            <person name="Takeuchi C."/>
            <person name="Yamada M."/>
            <person name="Tabata S."/>
        </authorList>
    </citation>
    <scope>NUCLEOTIDE SEQUENCE [LARGE SCALE GENOMIC DNA]</scope>
    <source>
        <strain evidence="7">ATCC 29082 / PCC 7421</strain>
    </source>
</reference>
<evidence type="ECO:0000313" key="7">
    <source>
        <dbReference type="Proteomes" id="UP000000557"/>
    </source>
</evidence>
<feature type="transmembrane region" description="Helical" evidence="5">
    <location>
        <begin position="260"/>
        <end position="279"/>
    </location>
</feature>